<feature type="transmembrane region" description="Helical" evidence="2">
    <location>
        <begin position="32"/>
        <end position="51"/>
    </location>
</feature>
<dbReference type="EMBL" id="JH993088">
    <property type="protein sequence ID" value="EKX35574.1"/>
    <property type="molecule type" value="Genomic_DNA"/>
</dbReference>
<keyword evidence="2" id="KW-0812">Transmembrane</keyword>
<reference evidence="4 6" key="1">
    <citation type="journal article" date="2012" name="Nature">
        <title>Algal genomes reveal evolutionary mosaicism and the fate of nucleomorphs.</title>
        <authorList>
            <consortium name="DOE Joint Genome Institute"/>
            <person name="Curtis B.A."/>
            <person name="Tanifuji G."/>
            <person name="Burki F."/>
            <person name="Gruber A."/>
            <person name="Irimia M."/>
            <person name="Maruyama S."/>
            <person name="Arias M.C."/>
            <person name="Ball S.G."/>
            <person name="Gile G.H."/>
            <person name="Hirakawa Y."/>
            <person name="Hopkins J.F."/>
            <person name="Kuo A."/>
            <person name="Rensing S.A."/>
            <person name="Schmutz J."/>
            <person name="Symeonidi A."/>
            <person name="Elias M."/>
            <person name="Eveleigh R.J."/>
            <person name="Herman E.K."/>
            <person name="Klute M.J."/>
            <person name="Nakayama T."/>
            <person name="Obornik M."/>
            <person name="Reyes-Prieto A."/>
            <person name="Armbrust E.V."/>
            <person name="Aves S.J."/>
            <person name="Beiko R.G."/>
            <person name="Coutinho P."/>
            <person name="Dacks J.B."/>
            <person name="Durnford D.G."/>
            <person name="Fast N.M."/>
            <person name="Green B.R."/>
            <person name="Grisdale C.J."/>
            <person name="Hempel F."/>
            <person name="Henrissat B."/>
            <person name="Hoppner M.P."/>
            <person name="Ishida K."/>
            <person name="Kim E."/>
            <person name="Koreny L."/>
            <person name="Kroth P.G."/>
            <person name="Liu Y."/>
            <person name="Malik S.B."/>
            <person name="Maier U.G."/>
            <person name="McRose D."/>
            <person name="Mock T."/>
            <person name="Neilson J.A."/>
            <person name="Onodera N.T."/>
            <person name="Poole A.M."/>
            <person name="Pritham E.J."/>
            <person name="Richards T.A."/>
            <person name="Rocap G."/>
            <person name="Roy S.W."/>
            <person name="Sarai C."/>
            <person name="Schaack S."/>
            <person name="Shirato S."/>
            <person name="Slamovits C.H."/>
            <person name="Spencer D.F."/>
            <person name="Suzuki S."/>
            <person name="Worden A.Z."/>
            <person name="Zauner S."/>
            <person name="Barry K."/>
            <person name="Bell C."/>
            <person name="Bharti A.K."/>
            <person name="Crow J.A."/>
            <person name="Grimwood J."/>
            <person name="Kramer R."/>
            <person name="Lindquist E."/>
            <person name="Lucas S."/>
            <person name="Salamov A."/>
            <person name="McFadden G.I."/>
            <person name="Lane C.E."/>
            <person name="Keeling P.J."/>
            <person name="Gray M.W."/>
            <person name="Grigoriev I.V."/>
            <person name="Archibald J.M."/>
        </authorList>
    </citation>
    <scope>NUCLEOTIDE SEQUENCE</scope>
    <source>
        <strain evidence="4 6">CCMP2712</strain>
    </source>
</reference>
<protein>
    <recommendedName>
        <fullName evidence="3">PA14 domain-containing protein</fullName>
    </recommendedName>
</protein>
<feature type="compositionally biased region" description="Basic and acidic residues" evidence="1">
    <location>
        <begin position="243"/>
        <end position="263"/>
    </location>
</feature>
<dbReference type="EnsemblProtists" id="EKX35574">
    <property type="protein sequence ID" value="EKX35574"/>
    <property type="gene ID" value="GUITHDRAFT_146401"/>
</dbReference>
<evidence type="ECO:0000313" key="6">
    <source>
        <dbReference type="Proteomes" id="UP000011087"/>
    </source>
</evidence>
<dbReference type="HOGENOM" id="CLU_406258_0_0_1"/>
<dbReference type="Pfam" id="PF07691">
    <property type="entry name" value="PA14"/>
    <property type="match status" value="1"/>
</dbReference>
<proteinExistence type="predicted"/>
<accession>L1II02</accession>
<evidence type="ECO:0000259" key="3">
    <source>
        <dbReference type="Pfam" id="PF07691"/>
    </source>
</evidence>
<reference evidence="5" key="3">
    <citation type="submission" date="2016-03" db="UniProtKB">
        <authorList>
            <consortium name="EnsemblProtists"/>
        </authorList>
    </citation>
    <scope>IDENTIFICATION</scope>
</reference>
<sequence length="677" mass="73633">MTSRSSHVLLITLVLPDGGTSAKRIRPLVAVGSTVLAILLVSLLIATSASLKQKMLALRQMLENAYVEYNSQSGLLVTRHFDDGFKLLVWWNADVRYDQKNLVKLFKPEAEGTTKYINFVNYSSIQEKLLKGDTFPPEGSDDLDDLVVLMVGQVKVPADGDYTIFLNTTGGAVINVTDSKTGASVELSGVSEGVESGVVTLSEGMATVVAFWHPSADGVSVPRLIVTWNGTGTGGEVPLVGRHWTDGKSTKPKGESTGGVKEEENLTWRGQFQTGSPIVELPPAHQLLNETPCAAVRLDTINISSHDELWSIVREEGEEDFLSYHVAAVCQGLVKTEHAGRYQFDVASDDGASLIIDDILVLNETGEVDPFVVTSALVKLPAGYHEVTLTWFQNSVQGPTQAGTANSRYEKQTGGQVLVLLYRGPDNHYNVNLSDPMGPELSSGGRIVLIPPPQNPAQITYSGNGPLIWSPAASDYSLLTQGFFLPGGFGDIKGLKLTGGRTVHGRLLGYSASNGKFRKERNPLESFDKKWYSKNKNKEWRKYDYHGKDYDDEISSKADSIIKPWTDHSKAAYEYGHNPNKRLQVPDSVYTQDPPYDMNVVDIGGKGIQWQHNEGSIGDDVKTINGESSVIGRTGSRTAGGEDEKEGDNDKAGGGGEGEEEDEDEAIGGRGRRRRIS</sequence>
<keyword evidence="6" id="KW-1185">Reference proteome</keyword>
<keyword evidence="2" id="KW-0472">Membrane</keyword>
<evidence type="ECO:0000313" key="5">
    <source>
        <dbReference type="EnsemblProtists" id="EKX35574"/>
    </source>
</evidence>
<dbReference type="Proteomes" id="UP000011087">
    <property type="component" value="Unassembled WGS sequence"/>
</dbReference>
<name>L1II02_GUITC</name>
<keyword evidence="2" id="KW-1133">Transmembrane helix</keyword>
<dbReference type="SUPFAM" id="SSF56988">
    <property type="entry name" value="Anthrax protective antigen"/>
    <property type="match status" value="1"/>
</dbReference>
<dbReference type="PaxDb" id="55529-EKX35574"/>
<evidence type="ECO:0000256" key="1">
    <source>
        <dbReference type="SAM" id="MobiDB-lite"/>
    </source>
</evidence>
<gene>
    <name evidence="4" type="ORF">GUITHDRAFT_146401</name>
</gene>
<feature type="domain" description="PA14" evidence="3">
    <location>
        <begin position="323"/>
        <end position="402"/>
    </location>
</feature>
<dbReference type="RefSeq" id="XP_005822554.1">
    <property type="nucleotide sequence ID" value="XM_005822497.1"/>
</dbReference>
<evidence type="ECO:0000313" key="4">
    <source>
        <dbReference type="EMBL" id="EKX35574.1"/>
    </source>
</evidence>
<feature type="compositionally biased region" description="Acidic residues" evidence="1">
    <location>
        <begin position="657"/>
        <end position="666"/>
    </location>
</feature>
<dbReference type="AlphaFoldDB" id="L1II02"/>
<feature type="region of interest" description="Disordered" evidence="1">
    <location>
        <begin position="612"/>
        <end position="677"/>
    </location>
</feature>
<dbReference type="GeneID" id="17292307"/>
<dbReference type="KEGG" id="gtt:GUITHDRAFT_146401"/>
<evidence type="ECO:0000256" key="2">
    <source>
        <dbReference type="SAM" id="Phobius"/>
    </source>
</evidence>
<dbReference type="InterPro" id="IPR011658">
    <property type="entry name" value="PA14_dom"/>
</dbReference>
<organism evidence="4">
    <name type="scientific">Guillardia theta (strain CCMP2712)</name>
    <name type="common">Cryptophyte</name>
    <dbReference type="NCBI Taxonomy" id="905079"/>
    <lineage>
        <taxon>Eukaryota</taxon>
        <taxon>Cryptophyceae</taxon>
        <taxon>Pyrenomonadales</taxon>
        <taxon>Geminigeraceae</taxon>
        <taxon>Guillardia</taxon>
    </lineage>
</organism>
<reference evidence="6" key="2">
    <citation type="submission" date="2012-11" db="EMBL/GenBank/DDBJ databases">
        <authorList>
            <person name="Kuo A."/>
            <person name="Curtis B.A."/>
            <person name="Tanifuji G."/>
            <person name="Burki F."/>
            <person name="Gruber A."/>
            <person name="Irimia M."/>
            <person name="Maruyama S."/>
            <person name="Arias M.C."/>
            <person name="Ball S.G."/>
            <person name="Gile G.H."/>
            <person name="Hirakawa Y."/>
            <person name="Hopkins J.F."/>
            <person name="Rensing S.A."/>
            <person name="Schmutz J."/>
            <person name="Symeonidi A."/>
            <person name="Elias M."/>
            <person name="Eveleigh R.J."/>
            <person name="Herman E.K."/>
            <person name="Klute M.J."/>
            <person name="Nakayama T."/>
            <person name="Obornik M."/>
            <person name="Reyes-Prieto A."/>
            <person name="Armbrust E.V."/>
            <person name="Aves S.J."/>
            <person name="Beiko R.G."/>
            <person name="Coutinho P."/>
            <person name="Dacks J.B."/>
            <person name="Durnford D.G."/>
            <person name="Fast N.M."/>
            <person name="Green B.R."/>
            <person name="Grisdale C."/>
            <person name="Hempe F."/>
            <person name="Henrissat B."/>
            <person name="Hoppner M.P."/>
            <person name="Ishida K.-I."/>
            <person name="Kim E."/>
            <person name="Koreny L."/>
            <person name="Kroth P.G."/>
            <person name="Liu Y."/>
            <person name="Malik S.-B."/>
            <person name="Maier U.G."/>
            <person name="McRose D."/>
            <person name="Mock T."/>
            <person name="Neilson J.A."/>
            <person name="Onodera N.T."/>
            <person name="Poole A.M."/>
            <person name="Pritham E.J."/>
            <person name="Richards T.A."/>
            <person name="Rocap G."/>
            <person name="Roy S.W."/>
            <person name="Sarai C."/>
            <person name="Schaack S."/>
            <person name="Shirato S."/>
            <person name="Slamovits C.H."/>
            <person name="Spencer D.F."/>
            <person name="Suzuki S."/>
            <person name="Worden A.Z."/>
            <person name="Zauner S."/>
            <person name="Barry K."/>
            <person name="Bell C."/>
            <person name="Bharti A.K."/>
            <person name="Crow J.A."/>
            <person name="Grimwood J."/>
            <person name="Kramer R."/>
            <person name="Lindquist E."/>
            <person name="Lucas S."/>
            <person name="Salamov A."/>
            <person name="McFadden G.I."/>
            <person name="Lane C.E."/>
            <person name="Keeling P.J."/>
            <person name="Gray M.W."/>
            <person name="Grigoriev I.V."/>
            <person name="Archibald J.M."/>
        </authorList>
    </citation>
    <scope>NUCLEOTIDE SEQUENCE</scope>
    <source>
        <strain evidence="6">CCMP2712</strain>
    </source>
</reference>
<feature type="region of interest" description="Disordered" evidence="1">
    <location>
        <begin position="236"/>
        <end position="263"/>
    </location>
</feature>